<feature type="compositionally biased region" description="Polar residues" evidence="7">
    <location>
        <begin position="1542"/>
        <end position="1551"/>
    </location>
</feature>
<dbReference type="GO" id="GO:0003723">
    <property type="term" value="F:RNA binding"/>
    <property type="evidence" value="ECO:0007669"/>
    <property type="project" value="InterPro"/>
</dbReference>
<feature type="compositionally biased region" description="Low complexity" evidence="7">
    <location>
        <begin position="971"/>
        <end position="988"/>
    </location>
</feature>
<feature type="compositionally biased region" description="Basic and acidic residues" evidence="7">
    <location>
        <begin position="1319"/>
        <end position="1329"/>
    </location>
</feature>
<evidence type="ECO:0000313" key="10">
    <source>
        <dbReference type="Proteomes" id="UP001283361"/>
    </source>
</evidence>
<feature type="compositionally biased region" description="Low complexity" evidence="7">
    <location>
        <begin position="1125"/>
        <end position="1149"/>
    </location>
</feature>
<feature type="region of interest" description="Disordered" evidence="7">
    <location>
        <begin position="802"/>
        <end position="849"/>
    </location>
</feature>
<dbReference type="InterPro" id="IPR036096">
    <property type="entry name" value="Ataxin_AXH_dom_sf"/>
</dbReference>
<feature type="compositionally biased region" description="Low complexity" evidence="7">
    <location>
        <begin position="1096"/>
        <end position="1118"/>
    </location>
</feature>
<dbReference type="GO" id="GO:0005634">
    <property type="term" value="C:nucleus"/>
    <property type="evidence" value="ECO:0007669"/>
    <property type="project" value="UniProtKB-SubCell"/>
</dbReference>
<feature type="compositionally biased region" description="Basic residues" evidence="7">
    <location>
        <begin position="1433"/>
        <end position="1445"/>
    </location>
</feature>
<accession>A0AAE1E539</accession>
<organism evidence="9 10">
    <name type="scientific">Elysia crispata</name>
    <name type="common">lettuce slug</name>
    <dbReference type="NCBI Taxonomy" id="231223"/>
    <lineage>
        <taxon>Eukaryota</taxon>
        <taxon>Metazoa</taxon>
        <taxon>Spiralia</taxon>
        <taxon>Lophotrochozoa</taxon>
        <taxon>Mollusca</taxon>
        <taxon>Gastropoda</taxon>
        <taxon>Heterobranchia</taxon>
        <taxon>Euthyneura</taxon>
        <taxon>Panpulmonata</taxon>
        <taxon>Sacoglossa</taxon>
        <taxon>Placobranchoidea</taxon>
        <taxon>Plakobranchidae</taxon>
        <taxon>Elysia</taxon>
    </lineage>
</organism>
<name>A0AAE1E539_9GAST</name>
<dbReference type="PANTHER" id="PTHR13392:SF13">
    <property type="entry name" value="AXH DOMAIN-CONTAINING PROTEIN"/>
    <property type="match status" value="1"/>
</dbReference>
<evidence type="ECO:0000256" key="2">
    <source>
        <dbReference type="ARBA" id="ARBA00022491"/>
    </source>
</evidence>
<feature type="compositionally biased region" description="Low complexity" evidence="7">
    <location>
        <begin position="645"/>
        <end position="659"/>
    </location>
</feature>
<evidence type="ECO:0000256" key="5">
    <source>
        <dbReference type="ARBA" id="ARBA00023163"/>
    </source>
</evidence>
<feature type="region of interest" description="Disordered" evidence="7">
    <location>
        <begin position="1380"/>
        <end position="1568"/>
    </location>
</feature>
<feature type="compositionally biased region" description="Low complexity" evidence="7">
    <location>
        <begin position="1054"/>
        <end position="1088"/>
    </location>
</feature>
<evidence type="ECO:0000313" key="9">
    <source>
        <dbReference type="EMBL" id="KAK3794729.1"/>
    </source>
</evidence>
<keyword evidence="10" id="KW-1185">Reference proteome</keyword>
<feature type="compositionally biased region" description="Low complexity" evidence="7">
    <location>
        <begin position="1393"/>
        <end position="1408"/>
    </location>
</feature>
<dbReference type="InterPro" id="IPR043404">
    <property type="entry name" value="ATAXIN1-like"/>
</dbReference>
<keyword evidence="4" id="KW-0238">DNA-binding</keyword>
<feature type="compositionally biased region" description="Gly residues" evidence="7">
    <location>
        <begin position="532"/>
        <end position="545"/>
    </location>
</feature>
<evidence type="ECO:0000256" key="1">
    <source>
        <dbReference type="ARBA" id="ARBA00004123"/>
    </source>
</evidence>
<dbReference type="Pfam" id="PF08517">
    <property type="entry name" value="AXH"/>
    <property type="match status" value="1"/>
</dbReference>
<proteinExistence type="predicted"/>
<evidence type="ECO:0000256" key="6">
    <source>
        <dbReference type="ARBA" id="ARBA00023242"/>
    </source>
</evidence>
<feature type="compositionally biased region" description="Low complexity" evidence="7">
    <location>
        <begin position="593"/>
        <end position="607"/>
    </location>
</feature>
<dbReference type="InterPro" id="IPR003652">
    <property type="entry name" value="Ataxin_AXH_dom"/>
</dbReference>
<keyword evidence="5" id="KW-0804">Transcription</keyword>
<dbReference type="EMBL" id="JAWDGP010001095">
    <property type="protein sequence ID" value="KAK3794729.1"/>
    <property type="molecule type" value="Genomic_DNA"/>
</dbReference>
<dbReference type="Proteomes" id="UP001283361">
    <property type="component" value="Unassembled WGS sequence"/>
</dbReference>
<feature type="domain" description="AXH" evidence="8">
    <location>
        <begin position="1161"/>
        <end position="1292"/>
    </location>
</feature>
<dbReference type="GO" id="GO:0006355">
    <property type="term" value="P:regulation of DNA-templated transcription"/>
    <property type="evidence" value="ECO:0007669"/>
    <property type="project" value="InterPro"/>
</dbReference>
<dbReference type="Gene3D" id="2.170.16.10">
    <property type="entry name" value="Hedgehog/Intein (Hint) domain"/>
    <property type="match status" value="1"/>
</dbReference>
<comment type="caution">
    <text evidence="9">The sequence shown here is derived from an EMBL/GenBank/DDBJ whole genome shotgun (WGS) entry which is preliminary data.</text>
</comment>
<sequence>MFSTNSRYVHSCHKNITELAGVSETLLIFEFLFYFKSFHPLPELMDAVSLDGHSLYCTEVLPVSTPPSQPITVEGGGTSRRGFLSINGGASFSQSQPVQYAIILADPQQHLQQHGLVGGGRTSALVSSTNTTSILLNTLTQQQQQHLQQQQFRNQSSVNQVGLTPEAPAKIAPALSHSPGSTNLVISSSGEGSNKLSTAFLNATNHLNANNFTPALVAYSVSLTGGHSQALVSNNTADNGDSSKRSANNPLLVTGDNRVKATISNQHHQQTGLRPAAVPGHGVGVDPAQLQLVELPEAARTSGSAPSGIVLFTYAPAGPGDSKAAGSGTIADIASIAQIQGLNAPSSKGFRFGPQHQTSTSSPFFTTSVEPTYKTKDGLSKITCAVLPTTSVEAVRLSVPVTGNDSSSAISQESNLNNHIRVLSASKKGFSSSANSAAFTCSASELTKPGTVAPLITGDLGVWTSFVRSSPPLPSNPSAVPTELHHQQQTYGGHTPTPPSPGSSSLSSLQRQDIKHHHLEHRHSPDAASNGAPGGMHSGRAGQSGLGQHPHGIGTSSSTDSSSSGITTTTTNNSSINPHYRTSSPVDRNPNKPTSATSPASSASSSSSPPPPPPPSHHHLQTSLSMLSAGPPSIPAGIFRTGADSHSSSRLPGGSSSATYTASPYSSLYGGHHQQGGQSTTALTHANLPGLAPYPAFFPGPAAAAGSLHGYGPSGLMAPSVSSPAGGAAGAGGPHHYPRIESYSAVLASMGSQALQASAGSGLERSLRGPVSGVAALPNRGISSSYLPSAASRAGHGFLTGGISSGLPSPSSASSPPSSSVHRRLSGGSGSPSPGHGASNNSIVPGSRLSPLDKMAAMKAGGTVVGRDASNRLAFDLSEERVNRPSPPSGPKVSFDSVVKEFGGDGGEGGVDSPPTPGYLRASLSGKEGSLKHRILTRPSDSEPPSGEDSPGSDRERRLRDEPAQKRAKFSSSSSPLSPTPPLVSGGSQSYLGRDESTRGNIDSSRGGHPQHHITSHHPHPIHSGSSSSGTTDHGSTRGYHHSGGLPPQAGTSHPPHTQTHYQPHYTHQQQSAAHYQQQQPQRYQGHPLQDDISGNNNTTTINKNTRDNSSSSTGSSSIPQQTHSSYPSVPSSAPSSRRQPSSSSSSPPAHDLPDTRSPPPQSSSHLQYPQHFMKGSIIQLANGALKRVEDLQTEDFVSSAQVSSDLKVDSSTVVRIEEHLERGTAMLSFSVGEHRVQVTVEATLEHPFFVFGQGWSSCSVTRTLARYGLDCQKLNVGDVCISLTHKDVSLSAADICQQQQQQQQLGGQQGEGTPHNNNGDKKHWDQKPVGDSAVSSTPLSTSSAPCGHLSSSPPISSPTLQPKVSQAMSPLKIDTKDSLSHDLSVLPPPSSSPSNVLSNNKRQQQQQNELPPPLSNFVPVKKESGAPGVRDHYHHHHHHSRRRSGASSSISSGPATWQRSGADFSSPECKEEIDRGADQEDSVESMSRKRRWSAPDPGLVKAEKERERERQHLADQAQRLEEREDPGSTASGGDRGDESATGGSTSNLAESSPSAPSSPPSSSSTAK</sequence>
<evidence type="ECO:0000256" key="3">
    <source>
        <dbReference type="ARBA" id="ARBA00023015"/>
    </source>
</evidence>
<feature type="region of interest" description="Disordered" evidence="7">
    <location>
        <begin position="471"/>
        <end position="659"/>
    </location>
</feature>
<feature type="region of interest" description="Disordered" evidence="7">
    <location>
        <begin position="877"/>
        <end position="1168"/>
    </location>
</feature>
<dbReference type="GO" id="GO:0003677">
    <property type="term" value="F:DNA binding"/>
    <property type="evidence" value="ECO:0007669"/>
    <property type="project" value="UniProtKB-KW"/>
</dbReference>
<keyword evidence="6" id="KW-0539">Nucleus</keyword>
<keyword evidence="3" id="KW-0805">Transcription regulation</keyword>
<keyword evidence="2" id="KW-0678">Repressor</keyword>
<dbReference type="SMART" id="SM00536">
    <property type="entry name" value="AXH"/>
    <property type="match status" value="1"/>
</dbReference>
<feature type="compositionally biased region" description="Basic and acidic residues" evidence="7">
    <location>
        <begin position="952"/>
        <end position="965"/>
    </location>
</feature>
<reference evidence="9" key="1">
    <citation type="journal article" date="2023" name="G3 (Bethesda)">
        <title>A reference genome for the long-term kleptoplast-retaining sea slug Elysia crispata morphotype clarki.</title>
        <authorList>
            <person name="Eastman K.E."/>
            <person name="Pendleton A.L."/>
            <person name="Shaikh M.A."/>
            <person name="Suttiyut T."/>
            <person name="Ogas R."/>
            <person name="Tomko P."/>
            <person name="Gavelis G."/>
            <person name="Widhalm J.R."/>
            <person name="Wisecaver J.H."/>
        </authorList>
    </citation>
    <scope>NUCLEOTIDE SEQUENCE</scope>
    <source>
        <strain evidence="9">ECLA1</strain>
    </source>
</reference>
<feature type="compositionally biased region" description="Low complexity" evidence="7">
    <location>
        <begin position="831"/>
        <end position="842"/>
    </location>
</feature>
<evidence type="ECO:0000259" key="8">
    <source>
        <dbReference type="PROSITE" id="PS51148"/>
    </source>
</evidence>
<dbReference type="PANTHER" id="PTHR13392">
    <property type="entry name" value="ATAXIN 1"/>
    <property type="match status" value="1"/>
</dbReference>
<comment type="subcellular location">
    <subcellularLocation>
        <location evidence="1">Nucleus</location>
    </subcellularLocation>
</comment>
<feature type="compositionally biased region" description="Low complexity" evidence="7">
    <location>
        <begin position="1333"/>
        <end position="1359"/>
    </location>
</feature>
<feature type="compositionally biased region" description="Basic and acidic residues" evidence="7">
    <location>
        <begin position="1502"/>
        <end position="1527"/>
    </location>
</feature>
<evidence type="ECO:0000256" key="7">
    <source>
        <dbReference type="SAM" id="MobiDB-lite"/>
    </source>
</evidence>
<feature type="compositionally biased region" description="Low complexity" evidence="7">
    <location>
        <begin position="1552"/>
        <end position="1568"/>
    </location>
</feature>
<protein>
    <recommendedName>
        <fullName evidence="8">AXH domain-containing protein</fullName>
    </recommendedName>
</protein>
<dbReference type="PROSITE" id="PS51148">
    <property type="entry name" value="AXH"/>
    <property type="match status" value="1"/>
</dbReference>
<feature type="compositionally biased region" description="Basic residues" evidence="7">
    <location>
        <begin position="1009"/>
        <end position="1021"/>
    </location>
</feature>
<evidence type="ECO:0000256" key="4">
    <source>
        <dbReference type="ARBA" id="ARBA00023125"/>
    </source>
</evidence>
<dbReference type="SUPFAM" id="SSF102031">
    <property type="entry name" value="AXH domain"/>
    <property type="match status" value="1"/>
</dbReference>
<feature type="compositionally biased region" description="Basic and acidic residues" evidence="7">
    <location>
        <begin position="1469"/>
        <end position="1479"/>
    </location>
</feature>
<gene>
    <name evidence="9" type="ORF">RRG08_014794</name>
</gene>
<feature type="region of interest" description="Disordered" evidence="7">
    <location>
        <begin position="1302"/>
        <end position="1368"/>
    </location>
</feature>
<feature type="compositionally biased region" description="Low complexity" evidence="7">
    <location>
        <begin position="1022"/>
        <end position="1034"/>
    </location>
</feature>
<feature type="compositionally biased region" description="Low complexity" evidence="7">
    <location>
        <begin position="552"/>
        <end position="577"/>
    </location>
</feature>
<feature type="compositionally biased region" description="Low complexity" evidence="7">
    <location>
        <begin position="805"/>
        <end position="820"/>
    </location>
</feature>